<evidence type="ECO:0008006" key="4">
    <source>
        <dbReference type="Google" id="ProtNLM"/>
    </source>
</evidence>
<organism evidence="2 3">
    <name type="scientific">Roseobacter litoralis (strain ATCC 49566 / DSM 6996 / JCM 21268 / NBRC 15278 / OCh 149)</name>
    <dbReference type="NCBI Taxonomy" id="391595"/>
    <lineage>
        <taxon>Bacteria</taxon>
        <taxon>Pseudomonadati</taxon>
        <taxon>Pseudomonadota</taxon>
        <taxon>Alphaproteobacteria</taxon>
        <taxon>Rhodobacterales</taxon>
        <taxon>Roseobacteraceae</taxon>
        <taxon>Roseobacter</taxon>
    </lineage>
</organism>
<dbReference type="Proteomes" id="UP000001353">
    <property type="component" value="Chromosome"/>
</dbReference>
<keyword evidence="1" id="KW-0812">Transmembrane</keyword>
<feature type="transmembrane region" description="Helical" evidence="1">
    <location>
        <begin position="49"/>
        <end position="70"/>
    </location>
</feature>
<sequence>MKTTILGGILFLAPLAVIAILLGKVYQIGLLVAAPVDQLIPVTQIGGLALVNILAIIMILVVCFLAGLVARSQFMRMRVRKIDDLLIDVIPTYAVFKGMLGSMSGSEDVAALMKPVVVKFDDYDQIAFETERDETQAVLFIPGSPSAWSGTTAIVTLDRVQSLDLPTHQAVKLMRVMGRGTLATRRKLIENQVL</sequence>
<accession>F7ZDZ7</accession>
<evidence type="ECO:0000313" key="3">
    <source>
        <dbReference type="Proteomes" id="UP000001353"/>
    </source>
</evidence>
<evidence type="ECO:0000313" key="2">
    <source>
        <dbReference type="EMBL" id="AEI92116.1"/>
    </source>
</evidence>
<gene>
    <name evidence="2" type="ordered locus">RLO149_c000840</name>
</gene>
<dbReference type="OrthoDB" id="6399850at2"/>
<reference evidence="2 3" key="1">
    <citation type="journal article" date="2011" name="BMC Genomics">
        <title>Comparative genome analysis and genome-guided physiological analysis of Roseobacter litoralis.</title>
        <authorList>
            <person name="Kalhoefer D."/>
            <person name="Thole S."/>
            <person name="Voget S."/>
            <person name="Lehmann R."/>
            <person name="Liesegang H."/>
            <person name="Wollher A."/>
            <person name="Daniel R."/>
            <person name="Simon M."/>
            <person name="Brinkhoff T."/>
        </authorList>
    </citation>
    <scope>NUCLEOTIDE SEQUENCE [LARGE SCALE GENOMIC DNA]</scope>
    <source>
        <strain evidence="3">ATCC 49566 / DSM 6996 / JCM 21268 / NBRC 15278 / OCh 149</strain>
    </source>
</reference>
<protein>
    <recommendedName>
        <fullName evidence="4">DUF502 domain-containing protein</fullName>
    </recommendedName>
</protein>
<dbReference type="AlphaFoldDB" id="F7ZDZ7"/>
<dbReference type="KEGG" id="rli:RLO149_c000840"/>
<evidence type="ECO:0000256" key="1">
    <source>
        <dbReference type="SAM" id="Phobius"/>
    </source>
</evidence>
<dbReference type="HOGENOM" id="CLU_068050_5_1_5"/>
<dbReference type="eggNOG" id="COG2928">
    <property type="taxonomic scope" value="Bacteria"/>
</dbReference>
<name>F7ZDZ7_ROSLO</name>
<keyword evidence="1" id="KW-0472">Membrane</keyword>
<dbReference type="EMBL" id="CP002623">
    <property type="protein sequence ID" value="AEI92116.1"/>
    <property type="molecule type" value="Genomic_DNA"/>
</dbReference>
<proteinExistence type="predicted"/>
<dbReference type="RefSeq" id="WP_013960060.1">
    <property type="nucleotide sequence ID" value="NC_015730.1"/>
</dbReference>
<keyword evidence="1" id="KW-1133">Transmembrane helix</keyword>
<dbReference type="STRING" id="391595.RLO149_c000840"/>
<keyword evidence="3" id="KW-1185">Reference proteome</keyword>